<dbReference type="SUPFAM" id="SSF50129">
    <property type="entry name" value="GroES-like"/>
    <property type="match status" value="1"/>
</dbReference>
<keyword evidence="1 4" id="KW-0560">Oxidoreductase</keyword>
<dbReference type="AlphaFoldDB" id="A0A6N3EGE3"/>
<dbReference type="PANTHER" id="PTHR43401">
    <property type="entry name" value="L-THREONINE 3-DEHYDROGENASE"/>
    <property type="match status" value="1"/>
</dbReference>
<protein>
    <submittedName>
        <fullName evidence="4">D-arabitol-phosphate dehydrogenase</fullName>
        <ecNumber evidence="4">1.1.1.301</ecNumber>
    </submittedName>
</protein>
<dbReference type="InterPro" id="IPR013149">
    <property type="entry name" value="ADH-like_C"/>
</dbReference>
<accession>A0A6N3EGE3</accession>
<feature type="domain" description="Alcohol dehydrogenase-like N-terminal" evidence="3">
    <location>
        <begin position="28"/>
        <end position="130"/>
    </location>
</feature>
<dbReference type="EC" id="1.1.1.301" evidence="4"/>
<dbReference type="InterPro" id="IPR036291">
    <property type="entry name" value="NAD(P)-bd_dom_sf"/>
</dbReference>
<dbReference type="PANTHER" id="PTHR43401:SF2">
    <property type="entry name" value="L-THREONINE 3-DEHYDROGENASE"/>
    <property type="match status" value="1"/>
</dbReference>
<gene>
    <name evidence="4" type="ORF">ECLFYP2_00129</name>
</gene>
<reference evidence="4" key="1">
    <citation type="submission" date="2019-11" db="EMBL/GenBank/DDBJ databases">
        <authorList>
            <person name="Feng L."/>
        </authorList>
    </citation>
    <scope>NUCLEOTIDE SEQUENCE</scope>
    <source>
        <strain evidence="4">ECasseliflavusLFYP2</strain>
    </source>
</reference>
<dbReference type="Gene3D" id="3.40.50.720">
    <property type="entry name" value="NAD(P)-binding Rossmann-like Domain"/>
    <property type="match status" value="1"/>
</dbReference>
<feature type="domain" description="Alcohol dehydrogenase-like C-terminal" evidence="2">
    <location>
        <begin position="178"/>
        <end position="305"/>
    </location>
</feature>
<organism evidence="4">
    <name type="scientific">Enterococcus casseliflavus</name>
    <name type="common">Enterococcus flavescens</name>
    <dbReference type="NCBI Taxonomy" id="37734"/>
    <lineage>
        <taxon>Bacteria</taxon>
        <taxon>Bacillati</taxon>
        <taxon>Bacillota</taxon>
        <taxon>Bacilli</taxon>
        <taxon>Lactobacillales</taxon>
        <taxon>Enterococcaceae</taxon>
        <taxon>Enterococcus</taxon>
    </lineage>
</organism>
<dbReference type="Gene3D" id="3.90.180.10">
    <property type="entry name" value="Medium-chain alcohol dehydrogenases, catalytic domain"/>
    <property type="match status" value="1"/>
</dbReference>
<dbReference type="InterPro" id="IPR050129">
    <property type="entry name" value="Zn_alcohol_dh"/>
</dbReference>
<evidence type="ECO:0000313" key="4">
    <source>
        <dbReference type="EMBL" id="VYU37613.1"/>
    </source>
</evidence>
<evidence type="ECO:0000259" key="3">
    <source>
        <dbReference type="Pfam" id="PF08240"/>
    </source>
</evidence>
<dbReference type="GO" id="GO:0016491">
    <property type="term" value="F:oxidoreductase activity"/>
    <property type="evidence" value="ECO:0007669"/>
    <property type="project" value="UniProtKB-KW"/>
</dbReference>
<proteinExistence type="predicted"/>
<evidence type="ECO:0000256" key="1">
    <source>
        <dbReference type="ARBA" id="ARBA00023002"/>
    </source>
</evidence>
<dbReference type="InterPro" id="IPR011032">
    <property type="entry name" value="GroES-like_sf"/>
</dbReference>
<dbReference type="EMBL" id="CACRTX010000012">
    <property type="protein sequence ID" value="VYU37613.1"/>
    <property type="molecule type" value="Genomic_DNA"/>
</dbReference>
<dbReference type="InterPro" id="IPR013154">
    <property type="entry name" value="ADH-like_N"/>
</dbReference>
<dbReference type="Pfam" id="PF08240">
    <property type="entry name" value="ADH_N"/>
    <property type="match status" value="1"/>
</dbReference>
<dbReference type="Pfam" id="PF00107">
    <property type="entry name" value="ADH_zinc_N"/>
    <property type="match status" value="1"/>
</dbReference>
<sequence length="360" mass="39736">MKKMKAALMYGPGDIRYEQVERPCCPEGGFLLKVKAVGLCGSDIRNLLTDSKAGRYPHIYGHEIVGEIVEIDENVTKYQRGQMVYVYPMAHCLRCENCRNGKHECCTEAESYTDLQGGFAEYIAYSATRVERGAIFEVPEGREPIAATLAEPLSSTYACMENIQVSLGDSVVIIGAGPIGVFLAILARIRGASKVIVIDKNADRLALMEAFGVDHRIDSSKEDPVEKVKEYTNGHGAHKVISANPSIEAQQQSIFMARKCGTVVFFGGVAKSQLTPIDTNAVHYNNLWIYGHYGANSIQVEKAFHLSLSDQFPAEKIISHVLPLTDINQAIELTREGKALKVVLLPEEEYKIHSILKSQK</sequence>
<dbReference type="SUPFAM" id="SSF51735">
    <property type="entry name" value="NAD(P)-binding Rossmann-fold domains"/>
    <property type="match status" value="1"/>
</dbReference>
<evidence type="ECO:0000259" key="2">
    <source>
        <dbReference type="Pfam" id="PF00107"/>
    </source>
</evidence>
<name>A0A6N3EGE3_ENTCA</name>